<dbReference type="PROSITE" id="PS50110">
    <property type="entry name" value="RESPONSE_REGULATORY"/>
    <property type="match status" value="1"/>
</dbReference>
<organism evidence="3 4">
    <name type="scientific">Chitinophaga parva</name>
    <dbReference type="NCBI Taxonomy" id="2169414"/>
    <lineage>
        <taxon>Bacteria</taxon>
        <taxon>Pseudomonadati</taxon>
        <taxon>Bacteroidota</taxon>
        <taxon>Chitinophagia</taxon>
        <taxon>Chitinophagales</taxon>
        <taxon>Chitinophagaceae</taxon>
        <taxon>Chitinophaga</taxon>
    </lineage>
</organism>
<dbReference type="OrthoDB" id="9797341at2"/>
<dbReference type="SMART" id="SM00448">
    <property type="entry name" value="REC"/>
    <property type="match status" value="1"/>
</dbReference>
<protein>
    <submittedName>
        <fullName evidence="3">Response regulator</fullName>
    </submittedName>
</protein>
<feature type="modified residue" description="4-aspartylphosphate" evidence="1">
    <location>
        <position position="59"/>
    </location>
</feature>
<dbReference type="InterPro" id="IPR051015">
    <property type="entry name" value="EvgA-like"/>
</dbReference>
<dbReference type="Gene3D" id="3.40.50.2300">
    <property type="match status" value="1"/>
</dbReference>
<comment type="caution">
    <text evidence="3">The sequence shown here is derived from an EMBL/GenBank/DDBJ whole genome shotgun (WGS) entry which is preliminary data.</text>
</comment>
<keyword evidence="1" id="KW-0597">Phosphoprotein</keyword>
<dbReference type="GO" id="GO:0000160">
    <property type="term" value="P:phosphorelay signal transduction system"/>
    <property type="evidence" value="ECO:0007669"/>
    <property type="project" value="InterPro"/>
</dbReference>
<feature type="domain" description="Response regulatory" evidence="2">
    <location>
        <begin position="7"/>
        <end position="124"/>
    </location>
</feature>
<dbReference type="InterPro" id="IPR011006">
    <property type="entry name" value="CheY-like_superfamily"/>
</dbReference>
<accession>A0A2T7BLY6</accession>
<keyword evidence="4" id="KW-1185">Reference proteome</keyword>
<name>A0A2T7BLY6_9BACT</name>
<evidence type="ECO:0000313" key="3">
    <source>
        <dbReference type="EMBL" id="PUZ28631.1"/>
    </source>
</evidence>
<gene>
    <name evidence="3" type="ORF">DCC81_03870</name>
</gene>
<reference evidence="3 4" key="1">
    <citation type="submission" date="2018-04" db="EMBL/GenBank/DDBJ databases">
        <title>Chitinophaga fuyangensis sp. nov., isolated from soil in a chemical factory.</title>
        <authorList>
            <person name="Chen K."/>
        </authorList>
    </citation>
    <scope>NUCLEOTIDE SEQUENCE [LARGE SCALE GENOMIC DNA]</scope>
    <source>
        <strain evidence="3 4">LY-1</strain>
    </source>
</reference>
<dbReference type="InterPro" id="IPR058245">
    <property type="entry name" value="NreC/VraR/RcsB-like_REC"/>
</dbReference>
<dbReference type="InterPro" id="IPR001789">
    <property type="entry name" value="Sig_transdc_resp-reg_receiver"/>
</dbReference>
<evidence type="ECO:0000259" key="2">
    <source>
        <dbReference type="PROSITE" id="PS50110"/>
    </source>
</evidence>
<proteinExistence type="predicted"/>
<dbReference type="CDD" id="cd17535">
    <property type="entry name" value="REC_NarL-like"/>
    <property type="match status" value="1"/>
</dbReference>
<dbReference type="EMBL" id="QCYK01000001">
    <property type="protein sequence ID" value="PUZ28631.1"/>
    <property type="molecule type" value="Genomic_DNA"/>
</dbReference>
<dbReference type="SUPFAM" id="SSF52172">
    <property type="entry name" value="CheY-like"/>
    <property type="match status" value="1"/>
</dbReference>
<dbReference type="PANTHER" id="PTHR45566">
    <property type="entry name" value="HTH-TYPE TRANSCRIPTIONAL REGULATOR YHJB-RELATED"/>
    <property type="match status" value="1"/>
</dbReference>
<dbReference type="Proteomes" id="UP000244450">
    <property type="component" value="Unassembled WGS sequence"/>
</dbReference>
<evidence type="ECO:0000256" key="1">
    <source>
        <dbReference type="PROSITE-ProRule" id="PRU00169"/>
    </source>
</evidence>
<dbReference type="Pfam" id="PF00072">
    <property type="entry name" value="Response_reg"/>
    <property type="match status" value="1"/>
</dbReference>
<dbReference type="AlphaFoldDB" id="A0A2T7BLY6"/>
<sequence length="126" mass="13980">MTSKHLTVAIVDDQPLMRETSRTMVGMFGYDIHSEATNGEDFLDQLAKGQSLPDICLLDISMPVKDGFETAMELRAHYPEIRILAYSLGASPDQIQKIKQCGAHGFLPKEGNPGRWAEAFDQVRAV</sequence>
<dbReference type="PANTHER" id="PTHR45566:SF1">
    <property type="entry name" value="HTH-TYPE TRANSCRIPTIONAL REGULATOR YHJB-RELATED"/>
    <property type="match status" value="1"/>
</dbReference>
<dbReference type="RefSeq" id="WP_108685270.1">
    <property type="nucleotide sequence ID" value="NZ_QCYK01000001.1"/>
</dbReference>
<evidence type="ECO:0000313" key="4">
    <source>
        <dbReference type="Proteomes" id="UP000244450"/>
    </source>
</evidence>